<gene>
    <name evidence="2" type="ORF">HF875_12505</name>
</gene>
<dbReference type="AlphaFoldDB" id="A0AA44DMP4"/>
<accession>A0AA44DMP4</accession>
<organism evidence="2 3">
    <name type="scientific">Paraclostridium bifermentans</name>
    <name type="common">Clostridium bifermentans</name>
    <dbReference type="NCBI Taxonomy" id="1490"/>
    <lineage>
        <taxon>Bacteria</taxon>
        <taxon>Bacillati</taxon>
        <taxon>Bacillota</taxon>
        <taxon>Clostridia</taxon>
        <taxon>Peptostreptococcales</taxon>
        <taxon>Peptostreptococcaceae</taxon>
        <taxon>Paraclostridium</taxon>
    </lineage>
</organism>
<protein>
    <submittedName>
        <fullName evidence="2">Uncharacterized protein</fullName>
    </submittedName>
</protein>
<comment type="caution">
    <text evidence="2">The sequence shown here is derived from an EMBL/GenBank/DDBJ whole genome shotgun (WGS) entry which is preliminary data.</text>
</comment>
<dbReference type="Proteomes" id="UP000573963">
    <property type="component" value="Unassembled WGS sequence"/>
</dbReference>
<reference evidence="2 3" key="1">
    <citation type="submission" date="2020-04" db="EMBL/GenBank/DDBJ databases">
        <authorList>
            <person name="Hitch T.C.A."/>
            <person name="Wylensek D."/>
            <person name="Clavel T."/>
        </authorList>
    </citation>
    <scope>NUCLEOTIDE SEQUENCE [LARGE SCALE GENOMIC DNA]</scope>
    <source>
        <strain evidence="2 3">Med78_4-601-WT-2</strain>
    </source>
</reference>
<dbReference type="EMBL" id="JABAFD010000008">
    <property type="protein sequence ID" value="NME10348.1"/>
    <property type="molecule type" value="Genomic_DNA"/>
</dbReference>
<feature type="transmembrane region" description="Helical" evidence="1">
    <location>
        <begin position="60"/>
        <end position="78"/>
    </location>
</feature>
<keyword evidence="1" id="KW-1133">Transmembrane helix</keyword>
<name>A0AA44DMP4_PARBF</name>
<feature type="transmembrane region" description="Helical" evidence="1">
    <location>
        <begin position="9"/>
        <end position="28"/>
    </location>
</feature>
<keyword evidence="1" id="KW-0812">Transmembrane</keyword>
<evidence type="ECO:0000256" key="1">
    <source>
        <dbReference type="SAM" id="Phobius"/>
    </source>
</evidence>
<evidence type="ECO:0000313" key="2">
    <source>
        <dbReference type="EMBL" id="NME10348.1"/>
    </source>
</evidence>
<sequence>MKNYSYKYHILLSVISSCLIGIISFFIIRPSQMITSKGIIQSVDDPSLIHTQISYGYDSIFRIIIISLVILLILYKPVKSIFNKRLTKVN</sequence>
<dbReference type="PROSITE" id="PS51257">
    <property type="entry name" value="PROKAR_LIPOPROTEIN"/>
    <property type="match status" value="1"/>
</dbReference>
<evidence type="ECO:0000313" key="3">
    <source>
        <dbReference type="Proteomes" id="UP000573963"/>
    </source>
</evidence>
<dbReference type="RefSeq" id="WP_168932442.1">
    <property type="nucleotide sequence ID" value="NZ_JABAFD010000008.1"/>
</dbReference>
<keyword evidence="1" id="KW-0472">Membrane</keyword>
<proteinExistence type="predicted"/>